<feature type="compositionally biased region" description="Acidic residues" evidence="1">
    <location>
        <begin position="9"/>
        <end position="27"/>
    </location>
</feature>
<dbReference type="CDD" id="cd14726">
    <property type="entry name" value="TraB_PrgY-like"/>
    <property type="match status" value="1"/>
</dbReference>
<keyword evidence="2" id="KW-1133">Transmembrane helix</keyword>
<dbReference type="OMA" id="TERDQYM"/>
<evidence type="ECO:0000256" key="1">
    <source>
        <dbReference type="SAM" id="MobiDB-lite"/>
    </source>
</evidence>
<feature type="compositionally biased region" description="Low complexity" evidence="1">
    <location>
        <begin position="284"/>
        <end position="294"/>
    </location>
</feature>
<feature type="compositionally biased region" description="Acidic residues" evidence="1">
    <location>
        <begin position="295"/>
        <end position="326"/>
    </location>
</feature>
<proteinExistence type="predicted"/>
<keyword evidence="2" id="KW-0472">Membrane</keyword>
<protein>
    <recommendedName>
        <fullName evidence="5">TraB family protein</fullName>
    </recommendedName>
</protein>
<feature type="region of interest" description="Disordered" evidence="1">
    <location>
        <begin position="278"/>
        <end position="369"/>
    </location>
</feature>
<keyword evidence="2" id="KW-0812">Transmembrane</keyword>
<feature type="region of interest" description="Disordered" evidence="1">
    <location>
        <begin position="108"/>
        <end position="158"/>
    </location>
</feature>
<dbReference type="RefSeq" id="XP_004363145.1">
    <property type="nucleotide sequence ID" value="XM_004363088.1"/>
</dbReference>
<dbReference type="AlphaFoldDB" id="F4PHW0"/>
<dbReference type="KEGG" id="dfa:DFA_03543"/>
<dbReference type="Pfam" id="PF01963">
    <property type="entry name" value="TraB_PrgY_gumN"/>
    <property type="match status" value="1"/>
</dbReference>
<dbReference type="InterPro" id="IPR046345">
    <property type="entry name" value="TraB_PrgY-like"/>
</dbReference>
<reference evidence="4" key="1">
    <citation type="journal article" date="2011" name="Genome Res.">
        <title>Phylogeny-wide analysis of social amoeba genomes highlights ancient origins for complex intercellular communication.</title>
        <authorList>
            <person name="Heidel A.J."/>
            <person name="Lawal H.M."/>
            <person name="Felder M."/>
            <person name="Schilde C."/>
            <person name="Helps N.R."/>
            <person name="Tunggal B."/>
            <person name="Rivero F."/>
            <person name="John U."/>
            <person name="Schleicher M."/>
            <person name="Eichinger L."/>
            <person name="Platzer M."/>
            <person name="Noegel A.A."/>
            <person name="Schaap P."/>
            <person name="Gloeckner G."/>
        </authorList>
    </citation>
    <scope>NUCLEOTIDE SEQUENCE [LARGE SCALE GENOMIC DNA]</scope>
    <source>
        <strain evidence="4">SH3</strain>
    </source>
</reference>
<feature type="compositionally biased region" description="Low complexity" evidence="1">
    <location>
        <begin position="110"/>
        <end position="142"/>
    </location>
</feature>
<dbReference type="OrthoDB" id="48306at2759"/>
<feature type="region of interest" description="Disordered" evidence="1">
    <location>
        <begin position="1"/>
        <end position="27"/>
    </location>
</feature>
<dbReference type="InterPro" id="IPR002816">
    <property type="entry name" value="TraB/PrgY/GumN_fam"/>
</dbReference>
<evidence type="ECO:0000256" key="2">
    <source>
        <dbReference type="SAM" id="Phobius"/>
    </source>
</evidence>
<dbReference type="PANTHER" id="PTHR21530:SF16">
    <property type="entry name" value="TRAB FAMILY PROTEIN"/>
    <property type="match status" value="1"/>
</dbReference>
<sequence length="606" mass="69470">MSSQHSPESEDQQQDEESVTSETNGDNDEIVLEPIDFELPSSATVLYSPFTNATIILVGSIHVHQSSSDEVSDIIRRWKPDTVFIELCASRAGLVLNSIDSRKVTYINRPSSTSSHSKQLQSLQQQQQHQHSQQHQPSSSSKRGGDPSQHNQMIFNRKKSLRYKLYNRRGGNNLTHFENSDDGDDEFQPSTTEIESSENDQTKIVNQHQHHQYKQKIINNNNNNQNQNNNNNNNNMEMEEHHQQIIEQQLSQFNDEQPGIMEKDIIMEEQNIYYDKDNNIIHGNNNNNNNNNENEQQEEEEKEEKMEEMEEDGEREYYYDDDDESDETRSNSQDDGSDSSSSSYEADDECSNSPMYTTTPPTPVDSEDHNKRATLSEMIALVKENGLPGLLQVLMAEMIRKAGNQSKVGPGAEFITAYLESKKVGAKIVLGDRLVEITLQRVWNSLTRWEKIKFVFYLFIASFSEVTEQDIDALKNSDEQLVEKLLEEFKEKFPSVVRSIVTERDQYMAARLRMSPGRKIVAIVGKGHVGGIIREWTNYSIDLSLLESPFPNSMGFEPPSRFDHGRGARATRSYNNSISWLRWATFLIIPATIASAAIYFYNHKWK</sequence>
<dbReference type="GeneID" id="14877000"/>
<name>F4PHW0_CACFS</name>
<dbReference type="PANTHER" id="PTHR21530">
    <property type="entry name" value="PHEROMONE SHUTDOWN PROTEIN"/>
    <property type="match status" value="1"/>
</dbReference>
<evidence type="ECO:0000313" key="3">
    <source>
        <dbReference type="EMBL" id="EGG25294.1"/>
    </source>
</evidence>
<evidence type="ECO:0008006" key="5">
    <source>
        <dbReference type="Google" id="ProtNLM"/>
    </source>
</evidence>
<organism evidence="3 4">
    <name type="scientific">Cavenderia fasciculata</name>
    <name type="common">Slime mold</name>
    <name type="synonym">Dictyostelium fasciculatum</name>
    <dbReference type="NCBI Taxonomy" id="261658"/>
    <lineage>
        <taxon>Eukaryota</taxon>
        <taxon>Amoebozoa</taxon>
        <taxon>Evosea</taxon>
        <taxon>Eumycetozoa</taxon>
        <taxon>Dictyostelia</taxon>
        <taxon>Acytosteliales</taxon>
        <taxon>Cavenderiaceae</taxon>
        <taxon>Cavenderia</taxon>
    </lineage>
</organism>
<gene>
    <name evidence="3" type="ORF">DFA_03543</name>
</gene>
<accession>F4PHW0</accession>
<evidence type="ECO:0000313" key="4">
    <source>
        <dbReference type="Proteomes" id="UP000007797"/>
    </source>
</evidence>
<feature type="transmembrane region" description="Helical" evidence="2">
    <location>
        <begin position="580"/>
        <end position="601"/>
    </location>
</feature>
<keyword evidence="4" id="KW-1185">Reference proteome</keyword>
<feature type="region of interest" description="Disordered" evidence="1">
    <location>
        <begin position="172"/>
        <end position="199"/>
    </location>
</feature>
<dbReference type="EMBL" id="GL883006">
    <property type="protein sequence ID" value="EGG25294.1"/>
    <property type="molecule type" value="Genomic_DNA"/>
</dbReference>
<dbReference type="Proteomes" id="UP000007797">
    <property type="component" value="Unassembled WGS sequence"/>
</dbReference>
<feature type="compositionally biased region" description="Low complexity" evidence="1">
    <location>
        <begin position="330"/>
        <end position="344"/>
    </location>
</feature>